<dbReference type="Gene3D" id="3.40.50.720">
    <property type="entry name" value="NAD(P)-binding Rossmann-like Domain"/>
    <property type="match status" value="1"/>
</dbReference>
<dbReference type="InterPro" id="IPR006368">
    <property type="entry name" value="GDP_Man_deHydtase"/>
</dbReference>
<dbReference type="SUPFAM" id="SSF51735">
    <property type="entry name" value="NAD(P)-binding Rossmann-fold domains"/>
    <property type="match status" value="1"/>
</dbReference>
<reference evidence="6" key="1">
    <citation type="submission" date="2018-06" db="EMBL/GenBank/DDBJ databases">
        <authorList>
            <person name="Zhirakovskaya E."/>
        </authorList>
    </citation>
    <scope>NUCLEOTIDE SEQUENCE</scope>
</reference>
<dbReference type="InterPro" id="IPR036291">
    <property type="entry name" value="NAD(P)-bd_dom_sf"/>
</dbReference>
<dbReference type="GO" id="GO:0042351">
    <property type="term" value="P:'de novo' GDP-L-fucose biosynthetic process"/>
    <property type="evidence" value="ECO:0007669"/>
    <property type="project" value="TreeGrafter"/>
</dbReference>
<comment type="cofactor">
    <cofactor evidence="1">
        <name>NADP(+)</name>
        <dbReference type="ChEBI" id="CHEBI:58349"/>
    </cofactor>
</comment>
<protein>
    <recommendedName>
        <fullName evidence="3">GDP-mannose 4,6-dehydratase</fullName>
        <ecNumber evidence="3">4.2.1.47</ecNumber>
    </recommendedName>
</protein>
<evidence type="ECO:0000256" key="2">
    <source>
        <dbReference type="ARBA" id="ARBA00009263"/>
    </source>
</evidence>
<name>A0A3B0WFR0_9ZZZZ</name>
<proteinExistence type="inferred from homology"/>
<dbReference type="EC" id="4.2.1.47" evidence="3"/>
<dbReference type="EMBL" id="UOEU01000922">
    <property type="protein sequence ID" value="VAW42454.1"/>
    <property type="molecule type" value="Genomic_DNA"/>
</dbReference>
<dbReference type="InterPro" id="IPR016040">
    <property type="entry name" value="NAD(P)-bd_dom"/>
</dbReference>
<keyword evidence="4 6" id="KW-0456">Lyase</keyword>
<dbReference type="AlphaFoldDB" id="A0A3B0WFR0"/>
<evidence type="ECO:0000313" key="6">
    <source>
        <dbReference type="EMBL" id="VAW42454.1"/>
    </source>
</evidence>
<evidence type="ECO:0000256" key="1">
    <source>
        <dbReference type="ARBA" id="ARBA00001937"/>
    </source>
</evidence>
<comment type="similarity">
    <text evidence="2">Belongs to the NAD(P)-dependent epimerase/dehydratase family. GDP-mannose 4,6-dehydratase subfamily.</text>
</comment>
<accession>A0A3B0WFR0</accession>
<evidence type="ECO:0000256" key="3">
    <source>
        <dbReference type="ARBA" id="ARBA00011989"/>
    </source>
</evidence>
<dbReference type="GO" id="GO:0008446">
    <property type="term" value="F:GDP-mannose 4,6-dehydratase activity"/>
    <property type="evidence" value="ECO:0007669"/>
    <property type="project" value="UniProtKB-EC"/>
</dbReference>
<feature type="domain" description="NAD(P)-binding" evidence="5">
    <location>
        <begin position="1"/>
        <end position="181"/>
    </location>
</feature>
<dbReference type="Pfam" id="PF16363">
    <property type="entry name" value="GDP_Man_Dehyd"/>
    <property type="match status" value="1"/>
</dbReference>
<dbReference type="Gene3D" id="3.90.25.10">
    <property type="entry name" value="UDP-galactose 4-epimerase, domain 1"/>
    <property type="match status" value="1"/>
</dbReference>
<sequence length="190" mass="21442">NNPYGIAKAYAHMITRCYRESYGLFACGGILFNHESPRRSLHFVTRKITAAVACIKNKVAAPPLDELGRPLVTPDGKLKLGFLEARRDWGYAKEYVEAMWQMLQNDEPKDYIIGTNSSYSVADACRIAFAHVGLNWQDHVISDAALLRPTEISVLQGDYSLAKKELGWQPRTSFNELMQIMVDADLARFQ</sequence>
<evidence type="ECO:0000259" key="5">
    <source>
        <dbReference type="Pfam" id="PF16363"/>
    </source>
</evidence>
<gene>
    <name evidence="6" type="ORF">MNBD_CHLOROFLEXI01-4104</name>
</gene>
<organism evidence="6">
    <name type="scientific">hydrothermal vent metagenome</name>
    <dbReference type="NCBI Taxonomy" id="652676"/>
    <lineage>
        <taxon>unclassified sequences</taxon>
        <taxon>metagenomes</taxon>
        <taxon>ecological metagenomes</taxon>
    </lineage>
</organism>
<evidence type="ECO:0000256" key="4">
    <source>
        <dbReference type="ARBA" id="ARBA00023239"/>
    </source>
</evidence>
<dbReference type="PANTHER" id="PTHR43715">
    <property type="entry name" value="GDP-MANNOSE 4,6-DEHYDRATASE"/>
    <property type="match status" value="1"/>
</dbReference>
<feature type="non-terminal residue" evidence="6">
    <location>
        <position position="1"/>
    </location>
</feature>
<dbReference type="PANTHER" id="PTHR43715:SF1">
    <property type="entry name" value="GDP-MANNOSE 4,6 DEHYDRATASE"/>
    <property type="match status" value="1"/>
</dbReference>